<dbReference type="EMBL" id="DQ517526">
    <property type="protein sequence ID" value="ABF67857.1"/>
    <property type="molecule type" value="Genomic_DNA"/>
</dbReference>
<accession>A0A0H2XJW4</accession>
<dbReference type="Proteomes" id="UP000008216">
    <property type="component" value="Plasmid pAPEC-O1-R"/>
</dbReference>
<gene>
    <name evidence="1" type="ORF">APECO1_O1R172</name>
</gene>
<organism evidence="1 2">
    <name type="scientific">Escherichia coli O1:K1 / APEC</name>
    <dbReference type="NCBI Taxonomy" id="405955"/>
    <lineage>
        <taxon>Bacteria</taxon>
        <taxon>Pseudomonadati</taxon>
        <taxon>Pseudomonadota</taxon>
        <taxon>Gammaproteobacteria</taxon>
        <taxon>Enterobacterales</taxon>
        <taxon>Enterobacteriaceae</taxon>
        <taxon>Escherichia</taxon>
    </lineage>
</organism>
<reference evidence="1 2" key="1">
    <citation type="journal article" date="2006" name="Antimicrob. Agents Chemother.">
        <title>Complete DNA sequence, comparative genomics, and prevalence of an IncHI2 plasmid occurring among extraintestinal pathogenic Escherichia coli isolates.</title>
        <authorList>
            <person name="Johnson T.J."/>
            <person name="Wannemeuhler Y.M."/>
            <person name="Scaccianoce J.A."/>
            <person name="Johnson S.J."/>
            <person name="Nolan L.K."/>
        </authorList>
    </citation>
    <scope>NUCLEOTIDE SEQUENCE [LARGE SCALE GENOMIC DNA]</scope>
    <source>
        <strain evidence="1">APEC O1</strain>
        <plasmid evidence="2">pAPEC-O1-R</plasmid>
    </source>
</reference>
<keyword evidence="1" id="KW-0614">Plasmid</keyword>
<dbReference type="KEGG" id="ecv:APECO1_O1R172"/>
<keyword evidence="2" id="KW-1185">Reference proteome</keyword>
<geneLocation type="plasmid" evidence="1 2">
    <name>pAPEC-O1-R</name>
</geneLocation>
<sequence>MKRLWLVTLCRVSVHISGPPAIFHSHHEIAVHCAHKHSAGHRSASCRSGASSFSDAKLIGVHRGAVMPEGEIATVKSKLIIRLPGSGTHLAEHVFISGPG</sequence>
<proteinExistence type="predicted"/>
<evidence type="ECO:0000313" key="1">
    <source>
        <dbReference type="EMBL" id="ABF67857.1"/>
    </source>
</evidence>
<dbReference type="HOGENOM" id="CLU_2301376_0_0_6"/>
<evidence type="ECO:0000313" key="2">
    <source>
        <dbReference type="Proteomes" id="UP000008216"/>
    </source>
</evidence>
<name>A0A0H2XJW4_ECOK1</name>
<protein>
    <submittedName>
        <fullName evidence="1">Uncharacterized protein</fullName>
    </submittedName>
</protein>
<dbReference type="AlphaFoldDB" id="A0A0H2XJW4"/>